<evidence type="ECO:0000256" key="11">
    <source>
        <dbReference type="ARBA" id="ARBA00023303"/>
    </source>
</evidence>
<evidence type="ECO:0000256" key="7">
    <source>
        <dbReference type="ARBA" id="ARBA00022958"/>
    </source>
</evidence>
<evidence type="ECO:0000256" key="10">
    <source>
        <dbReference type="ARBA" id="ARBA00023136"/>
    </source>
</evidence>
<dbReference type="GO" id="GO:0015252">
    <property type="term" value="F:proton channel activity"/>
    <property type="evidence" value="ECO:0007669"/>
    <property type="project" value="InterPro"/>
</dbReference>
<name>A0A934K5F2_9BACT</name>
<keyword evidence="15" id="KW-1185">Reference proteome</keyword>
<dbReference type="GO" id="GO:0005267">
    <property type="term" value="F:potassium channel activity"/>
    <property type="evidence" value="ECO:0007669"/>
    <property type="project" value="UniProtKB-KW"/>
</dbReference>
<dbReference type="GO" id="GO:0016020">
    <property type="term" value="C:membrane"/>
    <property type="evidence" value="ECO:0007669"/>
    <property type="project" value="UniProtKB-SubCell"/>
</dbReference>
<evidence type="ECO:0000256" key="12">
    <source>
        <dbReference type="ARBA" id="ARBA00034430"/>
    </source>
</evidence>
<organism evidence="14 15">
    <name type="scientific">Candidatus Nephthysia bennettiae</name>
    <dbReference type="NCBI Taxonomy" id="3127016"/>
    <lineage>
        <taxon>Bacteria</taxon>
        <taxon>Bacillati</taxon>
        <taxon>Candidatus Dormiibacterota</taxon>
        <taxon>Candidatus Dormibacteria</taxon>
        <taxon>Candidatus Dormibacterales</taxon>
        <taxon>Candidatus Dormibacteraceae</taxon>
        <taxon>Candidatus Nephthysia</taxon>
    </lineage>
</organism>
<evidence type="ECO:0000256" key="4">
    <source>
        <dbReference type="ARBA" id="ARBA00022538"/>
    </source>
</evidence>
<evidence type="ECO:0000313" key="14">
    <source>
        <dbReference type="EMBL" id="MBJ7596716.1"/>
    </source>
</evidence>
<keyword evidence="11" id="KW-0407">Ion channel</keyword>
<dbReference type="EMBL" id="JAEKNR010000019">
    <property type="protein sequence ID" value="MBJ7596716.1"/>
    <property type="molecule type" value="Genomic_DNA"/>
</dbReference>
<keyword evidence="6" id="KW-0631">Potassium channel</keyword>
<dbReference type="InterPro" id="IPR010617">
    <property type="entry name" value="TMEM175-like"/>
</dbReference>
<feature type="transmembrane region" description="Helical" evidence="13">
    <location>
        <begin position="75"/>
        <end position="96"/>
    </location>
</feature>
<dbReference type="Proteomes" id="UP000612893">
    <property type="component" value="Unassembled WGS sequence"/>
</dbReference>
<dbReference type="Pfam" id="PF06736">
    <property type="entry name" value="TMEM175"/>
    <property type="match status" value="1"/>
</dbReference>
<keyword evidence="3" id="KW-0813">Transport</keyword>
<feature type="transmembrane region" description="Helical" evidence="13">
    <location>
        <begin position="37"/>
        <end position="63"/>
    </location>
</feature>
<dbReference type="AlphaFoldDB" id="A0A934K5F2"/>
<keyword evidence="5 13" id="KW-0812">Transmembrane</keyword>
<comment type="caution">
    <text evidence="14">The sequence shown here is derived from an EMBL/GenBank/DDBJ whole genome shotgun (WGS) entry which is preliminary data.</text>
</comment>
<evidence type="ECO:0000256" key="13">
    <source>
        <dbReference type="SAM" id="Phobius"/>
    </source>
</evidence>
<evidence type="ECO:0000256" key="9">
    <source>
        <dbReference type="ARBA" id="ARBA00023065"/>
    </source>
</evidence>
<comment type="catalytic activity">
    <reaction evidence="12">
        <text>K(+)(in) = K(+)(out)</text>
        <dbReference type="Rhea" id="RHEA:29463"/>
        <dbReference type="ChEBI" id="CHEBI:29103"/>
    </reaction>
</comment>
<feature type="transmembrane region" description="Helical" evidence="13">
    <location>
        <begin position="116"/>
        <end position="136"/>
    </location>
</feature>
<protein>
    <submittedName>
        <fullName evidence="14">DUF1211 domain-containing protein</fullName>
    </submittedName>
</protein>
<evidence type="ECO:0000313" key="15">
    <source>
        <dbReference type="Proteomes" id="UP000612893"/>
    </source>
</evidence>
<evidence type="ECO:0000256" key="2">
    <source>
        <dbReference type="ARBA" id="ARBA00006920"/>
    </source>
</evidence>
<evidence type="ECO:0000256" key="5">
    <source>
        <dbReference type="ARBA" id="ARBA00022692"/>
    </source>
</evidence>
<accession>A0A934K5F2</accession>
<proteinExistence type="inferred from homology"/>
<keyword evidence="8 13" id="KW-1133">Transmembrane helix</keyword>
<evidence type="ECO:0000256" key="8">
    <source>
        <dbReference type="ARBA" id="ARBA00022989"/>
    </source>
</evidence>
<comment type="subcellular location">
    <subcellularLocation>
        <location evidence="1">Membrane</location>
        <topology evidence="1">Multi-pass membrane protein</topology>
    </subcellularLocation>
</comment>
<comment type="similarity">
    <text evidence="2">Belongs to the TMEM175 family.</text>
</comment>
<keyword evidence="9" id="KW-0406">Ion transport</keyword>
<reference evidence="14" key="1">
    <citation type="submission" date="2020-10" db="EMBL/GenBank/DDBJ databases">
        <title>Ca. Dormibacterota MAGs.</title>
        <authorList>
            <person name="Montgomery K."/>
        </authorList>
    </citation>
    <scope>NUCLEOTIDE SEQUENCE [LARGE SCALE GENOMIC DNA]</scope>
    <source>
        <strain evidence="14">SC8812_S17_10</strain>
    </source>
</reference>
<gene>
    <name evidence="14" type="ORF">JF922_01330</name>
</gene>
<sequence length="205" mass="21963">MEFVRALSFFDATFAVALTLLVTTLAGANTPSDWDNLHALIAADGPHLGAFALSFAVVSGYWLANHRFVAGMARISTRLMVGTLILIAGVVILPFSTEALGQFRQPLSTAVYAVNVAYISSTEAVLFLLAWSDGLLEPAPMRRAALINLVPQLLPPVVFLASVTACLPLVPCRCAPVLAIAFVLRSGRGHMGETNRRLLTRCRVS</sequence>
<evidence type="ECO:0000256" key="6">
    <source>
        <dbReference type="ARBA" id="ARBA00022826"/>
    </source>
</evidence>
<evidence type="ECO:0000256" key="3">
    <source>
        <dbReference type="ARBA" id="ARBA00022448"/>
    </source>
</evidence>
<evidence type="ECO:0000256" key="1">
    <source>
        <dbReference type="ARBA" id="ARBA00004141"/>
    </source>
</evidence>
<keyword evidence="7" id="KW-0630">Potassium</keyword>
<keyword evidence="10 13" id="KW-0472">Membrane</keyword>
<keyword evidence="4" id="KW-0633">Potassium transport</keyword>
<dbReference type="RefSeq" id="WP_338198544.1">
    <property type="nucleotide sequence ID" value="NZ_JAEKNR010000019.1"/>
</dbReference>